<evidence type="ECO:0000313" key="2">
    <source>
        <dbReference type="EMBL" id="HIQ63227.1"/>
    </source>
</evidence>
<gene>
    <name evidence="2" type="ORF">IAA66_06515</name>
</gene>
<feature type="transmembrane region" description="Helical" evidence="1">
    <location>
        <begin position="37"/>
        <end position="70"/>
    </location>
</feature>
<dbReference type="AlphaFoldDB" id="A0A9D0YW88"/>
<protein>
    <submittedName>
        <fullName evidence="2">Sigma-E processing peptidase SpoIIGA</fullName>
    </submittedName>
</protein>
<evidence type="ECO:0000313" key="3">
    <source>
        <dbReference type="Proteomes" id="UP000886819"/>
    </source>
</evidence>
<evidence type="ECO:0000256" key="1">
    <source>
        <dbReference type="SAM" id="Phobius"/>
    </source>
</evidence>
<comment type="caution">
    <text evidence="2">The sequence shown here is derived from an EMBL/GenBank/DDBJ whole genome shotgun (WGS) entry which is preliminary data.</text>
</comment>
<dbReference type="Pfam" id="PF03419">
    <property type="entry name" value="Peptidase_U4"/>
    <property type="match status" value="1"/>
</dbReference>
<feature type="transmembrane region" description="Helical" evidence="1">
    <location>
        <begin position="6"/>
        <end position="25"/>
    </location>
</feature>
<proteinExistence type="predicted"/>
<keyword evidence="1" id="KW-1133">Transmembrane helix</keyword>
<reference evidence="2" key="1">
    <citation type="submission" date="2020-10" db="EMBL/GenBank/DDBJ databases">
        <authorList>
            <person name="Gilroy R."/>
        </authorList>
    </citation>
    <scope>NUCLEOTIDE SEQUENCE</scope>
    <source>
        <strain evidence="2">ChiHile30-977</strain>
    </source>
</reference>
<dbReference type="GO" id="GO:0006508">
    <property type="term" value="P:proteolysis"/>
    <property type="evidence" value="ECO:0007669"/>
    <property type="project" value="InterPro"/>
</dbReference>
<keyword evidence="1" id="KW-0812">Transmembrane</keyword>
<dbReference type="GO" id="GO:0030436">
    <property type="term" value="P:asexual sporulation"/>
    <property type="evidence" value="ECO:0007669"/>
    <property type="project" value="InterPro"/>
</dbReference>
<sequence length="239" mass="23995">MAVCYVEVFFLQNAVVDAGLLYLAALWRGVRARPGRIALGAGLGALWAVAACLCGGALCTLPAQAVAALGMLWAGAGRMSCRETAAALGAVWLGALVAGGAAALGLGTMLAGAASGVAGMALLRRRNAPPPPRVRLRVVFGGTEHAMEAVVDTGNRALDPVTGLPVIFLPGPASAAPAGRPLALHTASGVCVLRCFLPEAVYVNGVPVRAAVAMVPPARLPYALTPWALCAGTGKEAIA</sequence>
<dbReference type="EMBL" id="DVFI01000094">
    <property type="protein sequence ID" value="HIQ63227.1"/>
    <property type="molecule type" value="Genomic_DNA"/>
</dbReference>
<accession>A0A9D0YW88</accession>
<reference evidence="2" key="2">
    <citation type="journal article" date="2021" name="PeerJ">
        <title>Extensive microbial diversity within the chicken gut microbiome revealed by metagenomics and culture.</title>
        <authorList>
            <person name="Gilroy R."/>
            <person name="Ravi A."/>
            <person name="Getino M."/>
            <person name="Pursley I."/>
            <person name="Horton D.L."/>
            <person name="Alikhan N.F."/>
            <person name="Baker D."/>
            <person name="Gharbi K."/>
            <person name="Hall N."/>
            <person name="Watson M."/>
            <person name="Adriaenssens E.M."/>
            <person name="Foster-Nyarko E."/>
            <person name="Jarju S."/>
            <person name="Secka A."/>
            <person name="Antonio M."/>
            <person name="Oren A."/>
            <person name="Chaudhuri R.R."/>
            <person name="La Ragione R."/>
            <person name="Hildebrand F."/>
            <person name="Pallen M.J."/>
        </authorList>
    </citation>
    <scope>NUCLEOTIDE SEQUENCE</scope>
    <source>
        <strain evidence="2">ChiHile30-977</strain>
    </source>
</reference>
<name>A0A9D0YW88_9FIRM</name>
<keyword evidence="1" id="KW-0472">Membrane</keyword>
<dbReference type="Proteomes" id="UP000886819">
    <property type="component" value="Unassembled WGS sequence"/>
</dbReference>
<dbReference type="InterPro" id="IPR005081">
    <property type="entry name" value="SpoIIGA"/>
</dbReference>
<organism evidence="2 3">
    <name type="scientific">Candidatus Avichristensenella intestinipullorum</name>
    <dbReference type="NCBI Taxonomy" id="2840693"/>
    <lineage>
        <taxon>Bacteria</taxon>
        <taxon>Bacillati</taxon>
        <taxon>Bacillota</taxon>
        <taxon>Clostridia</taxon>
        <taxon>Candidatus Avichristensenella</taxon>
    </lineage>
</organism>
<dbReference type="GO" id="GO:0004190">
    <property type="term" value="F:aspartic-type endopeptidase activity"/>
    <property type="evidence" value="ECO:0007669"/>
    <property type="project" value="InterPro"/>
</dbReference>
<feature type="transmembrane region" description="Helical" evidence="1">
    <location>
        <begin position="90"/>
        <end position="123"/>
    </location>
</feature>